<evidence type="ECO:0000313" key="2">
    <source>
        <dbReference type="EMBL" id="KAJ7743646.1"/>
    </source>
</evidence>
<dbReference type="Proteomes" id="UP001215598">
    <property type="component" value="Unassembled WGS sequence"/>
</dbReference>
<keyword evidence="3" id="KW-1185">Reference proteome</keyword>
<organism evidence="2 3">
    <name type="scientific">Mycena metata</name>
    <dbReference type="NCBI Taxonomy" id="1033252"/>
    <lineage>
        <taxon>Eukaryota</taxon>
        <taxon>Fungi</taxon>
        <taxon>Dikarya</taxon>
        <taxon>Basidiomycota</taxon>
        <taxon>Agaricomycotina</taxon>
        <taxon>Agaricomycetes</taxon>
        <taxon>Agaricomycetidae</taxon>
        <taxon>Agaricales</taxon>
        <taxon>Marasmiineae</taxon>
        <taxon>Mycenaceae</taxon>
        <taxon>Mycena</taxon>
    </lineage>
</organism>
<evidence type="ECO:0000313" key="3">
    <source>
        <dbReference type="Proteomes" id="UP001215598"/>
    </source>
</evidence>
<feature type="compositionally biased region" description="Low complexity" evidence="1">
    <location>
        <begin position="46"/>
        <end position="58"/>
    </location>
</feature>
<feature type="compositionally biased region" description="Low complexity" evidence="1">
    <location>
        <begin position="462"/>
        <end position="477"/>
    </location>
</feature>
<reference evidence="2" key="1">
    <citation type="submission" date="2023-03" db="EMBL/GenBank/DDBJ databases">
        <title>Massive genome expansion in bonnet fungi (Mycena s.s.) driven by repeated elements and novel gene families across ecological guilds.</title>
        <authorList>
            <consortium name="Lawrence Berkeley National Laboratory"/>
            <person name="Harder C.B."/>
            <person name="Miyauchi S."/>
            <person name="Viragh M."/>
            <person name="Kuo A."/>
            <person name="Thoen E."/>
            <person name="Andreopoulos B."/>
            <person name="Lu D."/>
            <person name="Skrede I."/>
            <person name="Drula E."/>
            <person name="Henrissat B."/>
            <person name="Morin E."/>
            <person name="Kohler A."/>
            <person name="Barry K."/>
            <person name="LaButti K."/>
            <person name="Morin E."/>
            <person name="Salamov A."/>
            <person name="Lipzen A."/>
            <person name="Mereny Z."/>
            <person name="Hegedus B."/>
            <person name="Baldrian P."/>
            <person name="Stursova M."/>
            <person name="Weitz H."/>
            <person name="Taylor A."/>
            <person name="Grigoriev I.V."/>
            <person name="Nagy L.G."/>
            <person name="Martin F."/>
            <person name="Kauserud H."/>
        </authorList>
    </citation>
    <scope>NUCLEOTIDE SEQUENCE</scope>
    <source>
        <strain evidence="2">CBHHK182m</strain>
    </source>
</reference>
<evidence type="ECO:0000256" key="1">
    <source>
        <dbReference type="SAM" id="MobiDB-lite"/>
    </source>
</evidence>
<accession>A0AAD7N375</accession>
<feature type="region of interest" description="Disordered" evidence="1">
    <location>
        <begin position="19"/>
        <end position="58"/>
    </location>
</feature>
<feature type="compositionally biased region" description="Low complexity" evidence="1">
    <location>
        <begin position="534"/>
        <end position="551"/>
    </location>
</feature>
<gene>
    <name evidence="2" type="ORF">B0H16DRAFT_1008744</name>
</gene>
<name>A0AAD7N375_9AGAR</name>
<proteinExistence type="predicted"/>
<feature type="compositionally biased region" description="Low complexity" evidence="1">
    <location>
        <begin position="249"/>
        <end position="271"/>
    </location>
</feature>
<comment type="caution">
    <text evidence="2">The sequence shown here is derived from an EMBL/GenBank/DDBJ whole genome shotgun (WGS) entry which is preliminary data.</text>
</comment>
<sequence length="631" mass="66652">MFPARNDSLPHERELEGMQTTLEMTESPRVHTPSPSRMPSLDLERAASPAPSYAPAPRSAGGGIPYFEPLGEADVYDVFELELTLTPGGKEAAINMRYRSVDSSSGRPTYKITKKTRAHFLGKKNMRITVERSVAWNCLNAAYAAHGEPGYGEKGYKEVFLAKDQPPRSVALTATKDQVLAHTAMGSVVDVASTCGGYDPDRALRRETPAHHFFTLKLNEMGRGAPGNNNSKSKSAAHGTAPRGKRSGSHPSSPLGPSSAPQANANNTNNARPHTYTGGGHFVFDAAPSGRSDLVSTLYCTGYDQRPIARAGDIAVAELRVRPVPAATDVGSAPAPAWARFFKERHAVLHIARRGLEACMTGPHVDMRLPNQGAGTKGVLSRGQALEVVVAAMGTAVLAVEHEGLQTKRWAWLVQRGAGGAVPVPKPLSLAPMTMPIKPAPIATGVDNNPGLASPSSSGEADTPSSDDSQGPPSGGSLATFHRGRLNSAASTPGPFFARNRGYTPSIADSRRGSRKGSAGSGIEMDEWIAADEAGPPAHPAAAHSPESSSSRVGVWTRKGSILSQHSGDEGMLGDQHLKAGSWPQKRTASEYSQGEPMPSIGPPSNVFGARAASWMDAEEEEGEGVEYIFT</sequence>
<feature type="region of interest" description="Disordered" evidence="1">
    <location>
        <begin position="534"/>
        <end position="606"/>
    </location>
</feature>
<protein>
    <submittedName>
        <fullName evidence="2">Uncharacterized protein</fullName>
    </submittedName>
</protein>
<dbReference type="EMBL" id="JARKIB010000090">
    <property type="protein sequence ID" value="KAJ7743646.1"/>
    <property type="molecule type" value="Genomic_DNA"/>
</dbReference>
<feature type="region of interest" description="Disordered" evidence="1">
    <location>
        <begin position="217"/>
        <end position="276"/>
    </location>
</feature>
<feature type="region of interest" description="Disordered" evidence="1">
    <location>
        <begin position="441"/>
        <end position="520"/>
    </location>
</feature>
<dbReference type="AlphaFoldDB" id="A0AAD7N375"/>